<dbReference type="EMBL" id="CP000475">
    <property type="protein sequence ID" value="ABM10377.1"/>
    <property type="molecule type" value="Genomic_DNA"/>
</dbReference>
<evidence type="ECO:0000313" key="2">
    <source>
        <dbReference type="EMBL" id="ABM10377.1"/>
    </source>
</evidence>
<keyword evidence="3" id="KW-1185">Reference proteome</keyword>
<proteinExistence type="predicted"/>
<dbReference type="KEGG" id="aau:AAur_pTC10258"/>
<evidence type="ECO:0000313" key="3">
    <source>
        <dbReference type="Proteomes" id="UP000000637"/>
    </source>
</evidence>
<dbReference type="AlphaFoldDB" id="A1RD15"/>
<dbReference type="Proteomes" id="UP000000637">
    <property type="component" value="Plasmid pTC1"/>
</dbReference>
<reference evidence="2 3" key="1">
    <citation type="journal article" date="2006" name="PLoS Genet.">
        <title>Secrets of soil survival revealed by the genome sequence of Arthrobacter aurescens TC1.</title>
        <authorList>
            <person name="Mongodin E.F."/>
            <person name="Shapir N."/>
            <person name="Daugherty S.C."/>
            <person name="DeBoy R.T."/>
            <person name="Emerson J.B."/>
            <person name="Shvartzbeyn A."/>
            <person name="Radune D."/>
            <person name="Vamathevan J."/>
            <person name="Riggs F."/>
            <person name="Grinberg V."/>
            <person name="Khouri H."/>
            <person name="Wackett L.P."/>
            <person name="Nelson K.E."/>
            <person name="Sadowsky M.J."/>
        </authorList>
    </citation>
    <scope>NUCLEOTIDE SEQUENCE [LARGE SCALE GENOMIC DNA]</scope>
    <source>
        <strain evidence="2 3">TC1</strain>
    </source>
</reference>
<evidence type="ECO:0000256" key="1">
    <source>
        <dbReference type="SAM" id="MobiDB-lite"/>
    </source>
</evidence>
<feature type="region of interest" description="Disordered" evidence="1">
    <location>
        <begin position="21"/>
        <end position="41"/>
    </location>
</feature>
<gene>
    <name evidence="2" type="ordered locus">AAur_pTC10258</name>
</gene>
<organism evidence="2 3">
    <name type="scientific">Paenarthrobacter aurescens (strain TC1)</name>
    <dbReference type="NCBI Taxonomy" id="290340"/>
    <lineage>
        <taxon>Bacteria</taxon>
        <taxon>Bacillati</taxon>
        <taxon>Actinomycetota</taxon>
        <taxon>Actinomycetes</taxon>
        <taxon>Micrococcales</taxon>
        <taxon>Micrococcaceae</taxon>
        <taxon>Paenarthrobacter</taxon>
    </lineage>
</organism>
<dbReference type="HOGENOM" id="CLU_2314317_0_0_11"/>
<name>A1RD15_PAEAT</name>
<keyword evidence="2" id="KW-0614">Plasmid</keyword>
<protein>
    <submittedName>
        <fullName evidence="2">Uncharacterized protein</fullName>
    </submittedName>
</protein>
<sequence>MRLLHRRAQRRDALWGPTVLDGRYRPQARSPGRDSFEKGGALPTGYCADSVTDLEVHLTDLEIKAIEATHASDACRLMSNGYRSHDPPVEKLGLFISQE</sequence>
<accession>A1RD15</accession>
<geneLocation type="plasmid" evidence="2 3">
    <name>pTC1</name>
</geneLocation>